<dbReference type="InterPro" id="IPR032751">
    <property type="entry name" value="Fuseless"/>
</dbReference>
<dbReference type="EMBL" id="JAACXV010006865">
    <property type="protein sequence ID" value="KAF7276418.1"/>
    <property type="molecule type" value="Genomic_DNA"/>
</dbReference>
<dbReference type="AlphaFoldDB" id="A0A834MA81"/>
<dbReference type="OrthoDB" id="45313at2759"/>
<feature type="chain" id="PRO_5032823951" evidence="1">
    <location>
        <begin position="26"/>
        <end position="107"/>
    </location>
</feature>
<evidence type="ECO:0000256" key="1">
    <source>
        <dbReference type="SAM" id="SignalP"/>
    </source>
</evidence>
<dbReference type="GO" id="GO:0007274">
    <property type="term" value="P:neuromuscular synaptic transmission"/>
    <property type="evidence" value="ECO:0007669"/>
    <property type="project" value="TreeGrafter"/>
</dbReference>
<accession>A0A834MA81</accession>
<evidence type="ECO:0000313" key="3">
    <source>
        <dbReference type="Proteomes" id="UP000625711"/>
    </source>
</evidence>
<proteinExistence type="predicted"/>
<dbReference type="PANTHER" id="PTHR35270">
    <property type="entry name" value="FUSELESS, ISOFORM A"/>
    <property type="match status" value="1"/>
</dbReference>
<dbReference type="Proteomes" id="UP000625711">
    <property type="component" value="Unassembled WGS sequence"/>
</dbReference>
<dbReference type="GO" id="GO:0070073">
    <property type="term" value="P:clustering of voltage-gated calcium channels"/>
    <property type="evidence" value="ECO:0007669"/>
    <property type="project" value="TreeGrafter"/>
</dbReference>
<dbReference type="PANTHER" id="PTHR35270:SF2">
    <property type="entry name" value="FUSELESS, ISOFORM A"/>
    <property type="match status" value="1"/>
</dbReference>
<feature type="signal peptide" evidence="1">
    <location>
        <begin position="1"/>
        <end position="25"/>
    </location>
</feature>
<protein>
    <submittedName>
        <fullName evidence="2">Uncharacterized protein</fullName>
    </submittedName>
</protein>
<dbReference type="GO" id="GO:0007270">
    <property type="term" value="P:neuron-neuron synaptic transmission"/>
    <property type="evidence" value="ECO:0007669"/>
    <property type="project" value="TreeGrafter"/>
</dbReference>
<gene>
    <name evidence="2" type="ORF">GWI33_010343</name>
</gene>
<reference evidence="2" key="1">
    <citation type="submission" date="2020-08" db="EMBL/GenBank/DDBJ databases">
        <title>Genome sequencing and assembly of the red palm weevil Rhynchophorus ferrugineus.</title>
        <authorList>
            <person name="Dias G.B."/>
            <person name="Bergman C.M."/>
            <person name="Manee M."/>
        </authorList>
    </citation>
    <scope>NUCLEOTIDE SEQUENCE</scope>
    <source>
        <strain evidence="2">AA-2017</strain>
        <tissue evidence="2">Whole larva</tissue>
    </source>
</reference>
<feature type="non-terminal residue" evidence="2">
    <location>
        <position position="1"/>
    </location>
</feature>
<organism evidence="2 3">
    <name type="scientific">Rhynchophorus ferrugineus</name>
    <name type="common">Red palm weevil</name>
    <name type="synonym">Curculio ferrugineus</name>
    <dbReference type="NCBI Taxonomy" id="354439"/>
    <lineage>
        <taxon>Eukaryota</taxon>
        <taxon>Metazoa</taxon>
        <taxon>Ecdysozoa</taxon>
        <taxon>Arthropoda</taxon>
        <taxon>Hexapoda</taxon>
        <taxon>Insecta</taxon>
        <taxon>Pterygota</taxon>
        <taxon>Neoptera</taxon>
        <taxon>Endopterygota</taxon>
        <taxon>Coleoptera</taxon>
        <taxon>Polyphaga</taxon>
        <taxon>Cucujiformia</taxon>
        <taxon>Curculionidae</taxon>
        <taxon>Dryophthorinae</taxon>
        <taxon>Rhynchophorus</taxon>
    </lineage>
</organism>
<keyword evidence="1" id="KW-0732">Signal</keyword>
<sequence length="107" mass="12157">NQAMSCWITFVVSLTLLILLGCANSLLVRGVYIDAEEPNGKCVVLPCYYLRLIFQAEKLKKFNLKMQMSDKMGKYQMKENNHVVAINTISTIVEANDKKMSNYSEIS</sequence>
<comment type="caution">
    <text evidence="2">The sequence shown here is derived from an EMBL/GenBank/DDBJ whole genome shotgun (WGS) entry which is preliminary data.</text>
</comment>
<evidence type="ECO:0000313" key="2">
    <source>
        <dbReference type="EMBL" id="KAF7276418.1"/>
    </source>
</evidence>
<keyword evidence="3" id="KW-1185">Reference proteome</keyword>
<name>A0A834MA81_RHYFE</name>
<dbReference type="GO" id="GO:0042734">
    <property type="term" value="C:presynaptic membrane"/>
    <property type="evidence" value="ECO:0007669"/>
    <property type="project" value="TreeGrafter"/>
</dbReference>